<comment type="caution">
    <text evidence="2">The sequence shown here is derived from an EMBL/GenBank/DDBJ whole genome shotgun (WGS) entry which is preliminary data.</text>
</comment>
<organism evidence="2 3">
    <name type="scientific">Hibiscus sabdariffa</name>
    <name type="common">roselle</name>
    <dbReference type="NCBI Taxonomy" id="183260"/>
    <lineage>
        <taxon>Eukaryota</taxon>
        <taxon>Viridiplantae</taxon>
        <taxon>Streptophyta</taxon>
        <taxon>Embryophyta</taxon>
        <taxon>Tracheophyta</taxon>
        <taxon>Spermatophyta</taxon>
        <taxon>Magnoliopsida</taxon>
        <taxon>eudicotyledons</taxon>
        <taxon>Gunneridae</taxon>
        <taxon>Pentapetalae</taxon>
        <taxon>rosids</taxon>
        <taxon>malvids</taxon>
        <taxon>Malvales</taxon>
        <taxon>Malvaceae</taxon>
        <taxon>Malvoideae</taxon>
        <taxon>Hibiscus</taxon>
    </lineage>
</organism>
<sequence length="130" mass="14761">MAYVVISRLTGRAVFQHTNEKGDDEVGGEPRKTAFRSGMKQENSNGNVHEISRDKNVQGNSNGNAHENSSDKNILAQMNQDKPLNRDKDFIKEGEFVNQEMSKQARKTYKRIQALPSHPGDHRSRRCGYM</sequence>
<gene>
    <name evidence="2" type="ORF">V6N12_024821</name>
</gene>
<dbReference type="EMBL" id="JBBPBM010000148">
    <property type="protein sequence ID" value="KAK8503649.1"/>
    <property type="molecule type" value="Genomic_DNA"/>
</dbReference>
<evidence type="ECO:0000256" key="1">
    <source>
        <dbReference type="SAM" id="MobiDB-lite"/>
    </source>
</evidence>
<feature type="region of interest" description="Disordered" evidence="1">
    <location>
        <begin position="19"/>
        <end position="74"/>
    </location>
</feature>
<evidence type="ECO:0000313" key="3">
    <source>
        <dbReference type="Proteomes" id="UP001472677"/>
    </source>
</evidence>
<reference evidence="2 3" key="1">
    <citation type="journal article" date="2024" name="G3 (Bethesda)">
        <title>Genome assembly of Hibiscus sabdariffa L. provides insights into metabolisms of medicinal natural products.</title>
        <authorList>
            <person name="Kim T."/>
        </authorList>
    </citation>
    <scope>NUCLEOTIDE SEQUENCE [LARGE SCALE GENOMIC DNA]</scope>
    <source>
        <strain evidence="2">TK-2024</strain>
        <tissue evidence="2">Old leaves</tissue>
    </source>
</reference>
<feature type="compositionally biased region" description="Polar residues" evidence="1">
    <location>
        <begin position="57"/>
        <end position="67"/>
    </location>
</feature>
<keyword evidence="3" id="KW-1185">Reference proteome</keyword>
<name>A0ABR2B9H4_9ROSI</name>
<accession>A0ABR2B9H4</accession>
<proteinExistence type="predicted"/>
<feature type="region of interest" description="Disordered" evidence="1">
    <location>
        <begin position="101"/>
        <end position="130"/>
    </location>
</feature>
<evidence type="ECO:0000313" key="2">
    <source>
        <dbReference type="EMBL" id="KAK8503649.1"/>
    </source>
</evidence>
<protein>
    <submittedName>
        <fullName evidence="2">Uncharacterized protein</fullName>
    </submittedName>
</protein>
<dbReference type="Proteomes" id="UP001472677">
    <property type="component" value="Unassembled WGS sequence"/>
</dbReference>